<evidence type="ECO:0000259" key="5">
    <source>
        <dbReference type="Pfam" id="PF13870"/>
    </source>
</evidence>
<dbReference type="SMR" id="B4HQG7"/>
<gene>
    <name evidence="6" type="primary">Dsec\GM20292</name>
    <name evidence="6" type="ORF">Dsec_GM20292</name>
</gene>
<dbReference type="PANTHER" id="PTHR15654">
    <property type="entry name" value="COILED-COIL DOMAIN-CONTAINING PROTEIN 113-RELATED"/>
    <property type="match status" value="1"/>
</dbReference>
<dbReference type="OMA" id="NKRLHIQ"/>
<organism evidence="7">
    <name type="scientific">Drosophila sechellia</name>
    <name type="common">Fruit fly</name>
    <dbReference type="NCBI Taxonomy" id="7238"/>
    <lineage>
        <taxon>Eukaryota</taxon>
        <taxon>Metazoa</taxon>
        <taxon>Ecdysozoa</taxon>
        <taxon>Arthropoda</taxon>
        <taxon>Hexapoda</taxon>
        <taxon>Insecta</taxon>
        <taxon>Pterygota</taxon>
        <taxon>Neoptera</taxon>
        <taxon>Endopterygota</taxon>
        <taxon>Diptera</taxon>
        <taxon>Brachycera</taxon>
        <taxon>Muscomorpha</taxon>
        <taxon>Ephydroidea</taxon>
        <taxon>Drosophilidae</taxon>
        <taxon>Drosophila</taxon>
        <taxon>Sophophora</taxon>
    </lineage>
</organism>
<proteinExistence type="predicted"/>
<dbReference type="GO" id="GO:0005930">
    <property type="term" value="C:axoneme"/>
    <property type="evidence" value="ECO:0007669"/>
    <property type="project" value="TreeGrafter"/>
</dbReference>
<keyword evidence="2 4" id="KW-0175">Coiled coil</keyword>
<feature type="coiled-coil region" evidence="4">
    <location>
        <begin position="253"/>
        <end position="287"/>
    </location>
</feature>
<dbReference type="GO" id="GO:0036064">
    <property type="term" value="C:ciliary basal body"/>
    <property type="evidence" value="ECO:0007669"/>
    <property type="project" value="TreeGrafter"/>
</dbReference>
<evidence type="ECO:0000256" key="1">
    <source>
        <dbReference type="ARBA" id="ARBA00004138"/>
    </source>
</evidence>
<dbReference type="HOGENOM" id="CLU_964013_0_0_1"/>
<evidence type="ECO:0000313" key="6">
    <source>
        <dbReference type="EMBL" id="EDW47702.1"/>
    </source>
</evidence>
<reference evidence="6 7" key="1">
    <citation type="journal article" date="2007" name="Nature">
        <title>Evolution of genes and genomes on the Drosophila phylogeny.</title>
        <authorList>
            <consortium name="Drosophila 12 Genomes Consortium"/>
            <person name="Clark A.G."/>
            <person name="Eisen M.B."/>
            <person name="Smith D.R."/>
            <person name="Bergman C.M."/>
            <person name="Oliver B."/>
            <person name="Markow T.A."/>
            <person name="Kaufman T.C."/>
            <person name="Kellis M."/>
            <person name="Gelbart W."/>
            <person name="Iyer V.N."/>
            <person name="Pollard D.A."/>
            <person name="Sackton T.B."/>
            <person name="Larracuente A.M."/>
            <person name="Singh N.D."/>
            <person name="Abad J.P."/>
            <person name="Abt D.N."/>
            <person name="Adryan B."/>
            <person name="Aguade M."/>
            <person name="Akashi H."/>
            <person name="Anderson W.W."/>
            <person name="Aquadro C.F."/>
            <person name="Ardell D.H."/>
            <person name="Arguello R."/>
            <person name="Artieri C.G."/>
            <person name="Barbash D.A."/>
            <person name="Barker D."/>
            <person name="Barsanti P."/>
            <person name="Batterham P."/>
            <person name="Batzoglou S."/>
            <person name="Begun D."/>
            <person name="Bhutkar A."/>
            <person name="Blanco E."/>
            <person name="Bosak S.A."/>
            <person name="Bradley R.K."/>
            <person name="Brand A.D."/>
            <person name="Brent M.R."/>
            <person name="Brooks A.N."/>
            <person name="Brown R.H."/>
            <person name="Butlin R.K."/>
            <person name="Caggese C."/>
            <person name="Calvi B.R."/>
            <person name="Bernardo de Carvalho A."/>
            <person name="Caspi A."/>
            <person name="Castrezana S."/>
            <person name="Celniker S.E."/>
            <person name="Chang J.L."/>
            <person name="Chapple C."/>
            <person name="Chatterji S."/>
            <person name="Chinwalla A."/>
            <person name="Civetta A."/>
            <person name="Clifton S.W."/>
            <person name="Comeron J.M."/>
            <person name="Costello J.C."/>
            <person name="Coyne J.A."/>
            <person name="Daub J."/>
            <person name="David R.G."/>
            <person name="Delcher A.L."/>
            <person name="Delehaunty K."/>
            <person name="Do C.B."/>
            <person name="Ebling H."/>
            <person name="Edwards K."/>
            <person name="Eickbush T."/>
            <person name="Evans J.D."/>
            <person name="Filipski A."/>
            <person name="Findeiss S."/>
            <person name="Freyhult E."/>
            <person name="Fulton L."/>
            <person name="Fulton R."/>
            <person name="Garcia A.C."/>
            <person name="Gardiner A."/>
            <person name="Garfield D.A."/>
            <person name="Garvin B.E."/>
            <person name="Gibson G."/>
            <person name="Gilbert D."/>
            <person name="Gnerre S."/>
            <person name="Godfrey J."/>
            <person name="Good R."/>
            <person name="Gotea V."/>
            <person name="Gravely B."/>
            <person name="Greenberg A.J."/>
            <person name="Griffiths-Jones S."/>
            <person name="Gross S."/>
            <person name="Guigo R."/>
            <person name="Gustafson E.A."/>
            <person name="Haerty W."/>
            <person name="Hahn M.W."/>
            <person name="Halligan D.L."/>
            <person name="Halpern A.L."/>
            <person name="Halter G.M."/>
            <person name="Han M.V."/>
            <person name="Heger A."/>
            <person name="Hillier L."/>
            <person name="Hinrichs A.S."/>
            <person name="Holmes I."/>
            <person name="Hoskins R.A."/>
            <person name="Hubisz M.J."/>
            <person name="Hultmark D."/>
            <person name="Huntley M.A."/>
            <person name="Jaffe D.B."/>
            <person name="Jagadeeshan S."/>
            <person name="Jeck W.R."/>
            <person name="Johnson J."/>
            <person name="Jones C.D."/>
            <person name="Jordan W.C."/>
            <person name="Karpen G.H."/>
            <person name="Kataoka E."/>
            <person name="Keightley P.D."/>
            <person name="Kheradpour P."/>
            <person name="Kirkness E.F."/>
            <person name="Koerich L.B."/>
            <person name="Kristiansen K."/>
            <person name="Kudrna D."/>
            <person name="Kulathinal R.J."/>
            <person name="Kumar S."/>
            <person name="Kwok R."/>
            <person name="Lander E."/>
            <person name="Langley C.H."/>
            <person name="Lapoint R."/>
            <person name="Lazzaro B.P."/>
            <person name="Lee S.J."/>
            <person name="Levesque L."/>
            <person name="Li R."/>
            <person name="Lin C.F."/>
            <person name="Lin M.F."/>
            <person name="Lindblad-Toh K."/>
            <person name="Llopart A."/>
            <person name="Long M."/>
            <person name="Low L."/>
            <person name="Lozovsky E."/>
            <person name="Lu J."/>
            <person name="Luo M."/>
            <person name="Machado C.A."/>
            <person name="Makalowski W."/>
            <person name="Marzo M."/>
            <person name="Matsuda M."/>
            <person name="Matzkin L."/>
            <person name="McAllister B."/>
            <person name="McBride C.S."/>
            <person name="McKernan B."/>
            <person name="McKernan K."/>
            <person name="Mendez-Lago M."/>
            <person name="Minx P."/>
            <person name="Mollenhauer M.U."/>
            <person name="Montooth K."/>
            <person name="Mount S.M."/>
            <person name="Mu X."/>
            <person name="Myers E."/>
            <person name="Negre B."/>
            <person name="Newfeld S."/>
            <person name="Nielsen R."/>
            <person name="Noor M.A."/>
            <person name="O'Grady P."/>
            <person name="Pachter L."/>
            <person name="Papaceit M."/>
            <person name="Parisi M.J."/>
            <person name="Parisi M."/>
            <person name="Parts L."/>
            <person name="Pedersen J.S."/>
            <person name="Pesole G."/>
            <person name="Phillippy A.M."/>
            <person name="Ponting C.P."/>
            <person name="Pop M."/>
            <person name="Porcelli D."/>
            <person name="Powell J.R."/>
            <person name="Prohaska S."/>
            <person name="Pruitt K."/>
            <person name="Puig M."/>
            <person name="Quesneville H."/>
            <person name="Ram K.R."/>
            <person name="Rand D."/>
            <person name="Rasmussen M.D."/>
            <person name="Reed L.K."/>
            <person name="Reenan R."/>
            <person name="Reily A."/>
            <person name="Remington K.A."/>
            <person name="Rieger T.T."/>
            <person name="Ritchie M.G."/>
            <person name="Robin C."/>
            <person name="Rogers Y.H."/>
            <person name="Rohde C."/>
            <person name="Rozas J."/>
            <person name="Rubenfield M.J."/>
            <person name="Ruiz A."/>
            <person name="Russo S."/>
            <person name="Salzberg S.L."/>
            <person name="Sanchez-Gracia A."/>
            <person name="Saranga D.J."/>
            <person name="Sato H."/>
            <person name="Schaeffer S.W."/>
            <person name="Schatz M.C."/>
            <person name="Schlenke T."/>
            <person name="Schwartz R."/>
            <person name="Segarra C."/>
            <person name="Singh R.S."/>
            <person name="Sirot L."/>
            <person name="Sirota M."/>
            <person name="Sisneros N.B."/>
            <person name="Smith C.D."/>
            <person name="Smith T.F."/>
            <person name="Spieth J."/>
            <person name="Stage D.E."/>
            <person name="Stark A."/>
            <person name="Stephan W."/>
            <person name="Strausberg R.L."/>
            <person name="Strempel S."/>
            <person name="Sturgill D."/>
            <person name="Sutton G."/>
            <person name="Sutton G.G."/>
            <person name="Tao W."/>
            <person name="Teichmann S."/>
            <person name="Tobari Y.N."/>
            <person name="Tomimura Y."/>
            <person name="Tsolas J.M."/>
            <person name="Valente V.L."/>
            <person name="Venter E."/>
            <person name="Venter J.C."/>
            <person name="Vicario S."/>
            <person name="Vieira F.G."/>
            <person name="Vilella A.J."/>
            <person name="Villasante A."/>
            <person name="Walenz B."/>
            <person name="Wang J."/>
            <person name="Wasserman M."/>
            <person name="Watts T."/>
            <person name="Wilson D."/>
            <person name="Wilson R.K."/>
            <person name="Wing R.A."/>
            <person name="Wolfner M.F."/>
            <person name="Wong A."/>
            <person name="Wong G.K."/>
            <person name="Wu C.I."/>
            <person name="Wu G."/>
            <person name="Yamamoto D."/>
            <person name="Yang H.P."/>
            <person name="Yang S.P."/>
            <person name="Yorke J.A."/>
            <person name="Yoshida K."/>
            <person name="Zdobnov E."/>
            <person name="Zhang P."/>
            <person name="Zhang Y."/>
            <person name="Zimin A.V."/>
            <person name="Baldwin J."/>
            <person name="Abdouelleil A."/>
            <person name="Abdulkadir J."/>
            <person name="Abebe A."/>
            <person name="Abera B."/>
            <person name="Abreu J."/>
            <person name="Acer S.C."/>
            <person name="Aftuck L."/>
            <person name="Alexander A."/>
            <person name="An P."/>
            <person name="Anderson E."/>
            <person name="Anderson S."/>
            <person name="Arachi H."/>
            <person name="Azer M."/>
            <person name="Bachantsang P."/>
            <person name="Barry A."/>
            <person name="Bayul T."/>
            <person name="Berlin A."/>
            <person name="Bessette D."/>
            <person name="Bloom T."/>
            <person name="Blye J."/>
            <person name="Boguslavskiy L."/>
            <person name="Bonnet C."/>
            <person name="Boukhgalter B."/>
            <person name="Bourzgui I."/>
            <person name="Brown A."/>
            <person name="Cahill P."/>
            <person name="Channer S."/>
            <person name="Cheshatsang Y."/>
            <person name="Chuda L."/>
            <person name="Citroen M."/>
            <person name="Collymore A."/>
            <person name="Cooke P."/>
            <person name="Costello M."/>
            <person name="D'Aco K."/>
            <person name="Daza R."/>
            <person name="De Haan G."/>
            <person name="DeGray S."/>
            <person name="DeMaso C."/>
            <person name="Dhargay N."/>
            <person name="Dooley K."/>
            <person name="Dooley E."/>
            <person name="Doricent M."/>
            <person name="Dorje P."/>
            <person name="Dorjee K."/>
            <person name="Dupes A."/>
            <person name="Elong R."/>
            <person name="Falk J."/>
            <person name="Farina A."/>
            <person name="Faro S."/>
            <person name="Ferguson D."/>
            <person name="Fisher S."/>
            <person name="Foley C.D."/>
            <person name="Franke A."/>
            <person name="Friedrich D."/>
            <person name="Gadbois L."/>
            <person name="Gearin G."/>
            <person name="Gearin C.R."/>
            <person name="Giannoukos G."/>
            <person name="Goode T."/>
            <person name="Graham J."/>
            <person name="Grandbois E."/>
            <person name="Grewal S."/>
            <person name="Gyaltsen K."/>
            <person name="Hafez N."/>
            <person name="Hagos B."/>
            <person name="Hall J."/>
            <person name="Henson C."/>
            <person name="Hollinger A."/>
            <person name="Honan T."/>
            <person name="Huard M.D."/>
            <person name="Hughes L."/>
            <person name="Hurhula B."/>
            <person name="Husby M.E."/>
            <person name="Kamat A."/>
            <person name="Kanga B."/>
            <person name="Kashin S."/>
            <person name="Khazanovich D."/>
            <person name="Kisner P."/>
            <person name="Lance K."/>
            <person name="Lara M."/>
            <person name="Lee W."/>
            <person name="Lennon N."/>
            <person name="Letendre F."/>
            <person name="LeVine R."/>
            <person name="Lipovsky A."/>
            <person name="Liu X."/>
            <person name="Liu J."/>
            <person name="Liu S."/>
            <person name="Lokyitsang T."/>
            <person name="Lokyitsang Y."/>
            <person name="Lubonja R."/>
            <person name="Lui A."/>
            <person name="MacDonald P."/>
            <person name="Magnisalis V."/>
            <person name="Maru K."/>
            <person name="Matthews C."/>
            <person name="McCusker W."/>
            <person name="McDonough S."/>
            <person name="Mehta T."/>
            <person name="Meldrim J."/>
            <person name="Meneus L."/>
            <person name="Mihai O."/>
            <person name="Mihalev A."/>
            <person name="Mihova T."/>
            <person name="Mittelman R."/>
            <person name="Mlenga V."/>
            <person name="Montmayeur A."/>
            <person name="Mulrain L."/>
            <person name="Navidi A."/>
            <person name="Naylor J."/>
            <person name="Negash T."/>
            <person name="Nguyen T."/>
            <person name="Nguyen N."/>
            <person name="Nicol R."/>
            <person name="Norbu C."/>
            <person name="Norbu N."/>
            <person name="Novod N."/>
            <person name="O'Neill B."/>
            <person name="Osman S."/>
            <person name="Markiewicz E."/>
            <person name="Oyono O.L."/>
            <person name="Patti C."/>
            <person name="Phunkhang P."/>
            <person name="Pierre F."/>
            <person name="Priest M."/>
            <person name="Raghuraman S."/>
            <person name="Rege F."/>
            <person name="Reyes R."/>
            <person name="Rise C."/>
            <person name="Rogov P."/>
            <person name="Ross K."/>
            <person name="Ryan E."/>
            <person name="Settipalli S."/>
            <person name="Shea T."/>
            <person name="Sherpa N."/>
            <person name="Shi L."/>
            <person name="Shih D."/>
            <person name="Sparrow T."/>
            <person name="Spaulding J."/>
            <person name="Stalker J."/>
            <person name="Stange-Thomann N."/>
            <person name="Stavropoulos S."/>
            <person name="Stone C."/>
            <person name="Strader C."/>
            <person name="Tesfaye S."/>
            <person name="Thomson T."/>
            <person name="Thoulutsang Y."/>
            <person name="Thoulutsang D."/>
            <person name="Topham K."/>
            <person name="Topping I."/>
            <person name="Tsamla T."/>
            <person name="Vassiliev H."/>
            <person name="Vo A."/>
            <person name="Wangchuk T."/>
            <person name="Wangdi T."/>
            <person name="Weiand M."/>
            <person name="Wilkinson J."/>
            <person name="Wilson A."/>
            <person name="Yadav S."/>
            <person name="Young G."/>
            <person name="Yu Q."/>
            <person name="Zembek L."/>
            <person name="Zhong D."/>
            <person name="Zimmer A."/>
            <person name="Zwirko Z."/>
            <person name="Jaffe D.B."/>
            <person name="Alvarez P."/>
            <person name="Brockman W."/>
            <person name="Butler J."/>
            <person name="Chin C."/>
            <person name="Gnerre S."/>
            <person name="Grabherr M."/>
            <person name="Kleber M."/>
            <person name="Mauceli E."/>
            <person name="MacCallum I."/>
        </authorList>
    </citation>
    <scope>NUCLEOTIDE SEQUENCE [LARGE SCALE GENOMIC DNA]</scope>
    <source>
        <strain evidence="7">Rob3c / Tucson 14021-0248.25</strain>
    </source>
</reference>
<dbReference type="PhylomeDB" id="B4HQG7"/>
<sequence length="289" mass="34460">MVGNRLVEYYKRNRNARVFAPLSPENEKRFHSRYMHALDQLDSLKYRLDVAKHKHAIQMNRVILDLHSAQSVASITEERLEHLFREHLVRADSDNLRRLVDRELRMMTAKRNEISDSRLFLITRKHTLGRIMGKIKELDTLSETLSIEDFLAVQNNVFALQKKIEERNTDLKRMRTQFLMDVHLTRHNREKALALAENFELSKMRLRSAIKNQRVLRRRLYEVKLERKKMRQQSKDMTFHGGILAMPSLMYDYDNTVERLKEKRETVAKLKETMKSLQRRLSCVEGRSI</sequence>
<protein>
    <submittedName>
        <fullName evidence="6">GM20292</fullName>
    </submittedName>
</protein>
<evidence type="ECO:0000256" key="2">
    <source>
        <dbReference type="ARBA" id="ARBA00023054"/>
    </source>
</evidence>
<dbReference type="STRING" id="7238.B4HQG7"/>
<keyword evidence="3" id="KW-0966">Cell projection</keyword>
<dbReference type="Pfam" id="PF13870">
    <property type="entry name" value="CCDC113_CCDC96_CC"/>
    <property type="match status" value="1"/>
</dbReference>
<evidence type="ECO:0000256" key="4">
    <source>
        <dbReference type="SAM" id="Coils"/>
    </source>
</evidence>
<dbReference type="KEGG" id="dse:6608975"/>
<dbReference type="InterPro" id="IPR051885">
    <property type="entry name" value="CC_CF"/>
</dbReference>
<dbReference type="Proteomes" id="UP000001292">
    <property type="component" value="Unassembled WGS sequence"/>
</dbReference>
<feature type="domain" description="CCDC113/CCDC96 coiled-coil" evidence="5">
    <location>
        <begin position="107"/>
        <end position="282"/>
    </location>
</feature>
<dbReference type="EMBL" id="CH480816">
    <property type="protein sequence ID" value="EDW47702.1"/>
    <property type="molecule type" value="Genomic_DNA"/>
</dbReference>
<dbReference type="AlphaFoldDB" id="B4HQG7"/>
<dbReference type="GO" id="GO:0060271">
    <property type="term" value="P:cilium assembly"/>
    <property type="evidence" value="ECO:0007669"/>
    <property type="project" value="TreeGrafter"/>
</dbReference>
<accession>B4HQG7</accession>
<dbReference type="PANTHER" id="PTHR15654:SF1">
    <property type="entry name" value="COILED-COIL DOMAIN-CONTAINING PROTEIN 96"/>
    <property type="match status" value="1"/>
</dbReference>
<evidence type="ECO:0000256" key="3">
    <source>
        <dbReference type="ARBA" id="ARBA00023273"/>
    </source>
</evidence>
<name>B4HQG7_DROSE</name>
<keyword evidence="7" id="KW-1185">Reference proteome</keyword>
<dbReference type="InterPro" id="IPR025254">
    <property type="entry name" value="CCDC113/CCDC96_CC"/>
</dbReference>
<evidence type="ECO:0000313" key="7">
    <source>
        <dbReference type="Proteomes" id="UP000001292"/>
    </source>
</evidence>
<comment type="subcellular location">
    <subcellularLocation>
        <location evidence="1">Cell projection</location>
        <location evidence="1">Cilium</location>
    </subcellularLocation>
</comment>